<proteinExistence type="inferred from homology"/>
<keyword evidence="5" id="KW-1185">Reference proteome</keyword>
<dbReference type="GO" id="GO:0006694">
    <property type="term" value="P:steroid biosynthetic process"/>
    <property type="evidence" value="ECO:0007669"/>
    <property type="project" value="InterPro"/>
</dbReference>
<dbReference type="Gene3D" id="3.40.50.720">
    <property type="entry name" value="NAD(P)-binding Rossmann-like Domain"/>
    <property type="match status" value="1"/>
</dbReference>
<dbReference type="GO" id="GO:0016853">
    <property type="term" value="F:isomerase activity"/>
    <property type="evidence" value="ECO:0007669"/>
    <property type="project" value="UniProtKB-KW"/>
</dbReference>
<dbReference type="InterPro" id="IPR036291">
    <property type="entry name" value="NAD(P)-bd_dom_sf"/>
</dbReference>
<feature type="domain" description="3-beta hydroxysteroid dehydrogenase/isomerase" evidence="3">
    <location>
        <begin position="4"/>
        <end position="255"/>
    </location>
</feature>
<dbReference type="Proteomes" id="UP000320496">
    <property type="component" value="Chromosome"/>
</dbReference>
<comment type="similarity">
    <text evidence="1">Belongs to the 3-beta-HSD family.</text>
</comment>
<dbReference type="InterPro" id="IPR002225">
    <property type="entry name" value="3Beta_OHSteriod_DH/Estase"/>
</dbReference>
<dbReference type="Pfam" id="PF01073">
    <property type="entry name" value="3Beta_HSD"/>
    <property type="match status" value="1"/>
</dbReference>
<dbReference type="PANTHER" id="PTHR43245">
    <property type="entry name" value="BIFUNCTIONAL POLYMYXIN RESISTANCE PROTEIN ARNA"/>
    <property type="match status" value="1"/>
</dbReference>
<sequence>MHALVTGGGGFLGRYIVEQLLDRGATVRVLCRGEYPELNALGVEIVRGDVRDAETVRKATEGCEAVFHVAAVPGVWGPWQRYYSINVQGTENVLAACRSAGVTRLVYTSSPSVVYDGKPHVKADESLPYPDGDSYLCHYPHSKAIAERLVLEANGAHGLCTTALRPHLIWGPRDNHLIPRLVQRARSGRLRQVGDGTNEISMAYVENVAAAHLQVGDQLQPGAAPCGQAYFINEPEPVLLWEWVNRLLTTAGLDPVRKTISAGAARRVGALLEGIYTLFRLPGEPPMTRFVASQLSQSHSYRIEKAERDFGYRPVVSVDEGLAKLEPELRALAQK</sequence>
<accession>A0A517Z3F3</accession>
<evidence type="ECO:0000256" key="2">
    <source>
        <dbReference type="ARBA" id="ARBA00023002"/>
    </source>
</evidence>
<dbReference type="EMBL" id="CP036275">
    <property type="protein sequence ID" value="QDU37009.1"/>
    <property type="molecule type" value="Genomic_DNA"/>
</dbReference>
<evidence type="ECO:0000259" key="3">
    <source>
        <dbReference type="Pfam" id="PF01073"/>
    </source>
</evidence>
<evidence type="ECO:0000313" key="5">
    <source>
        <dbReference type="Proteomes" id="UP000320496"/>
    </source>
</evidence>
<name>A0A517Z3F3_9PLAN</name>
<dbReference type="GO" id="GO:0016616">
    <property type="term" value="F:oxidoreductase activity, acting on the CH-OH group of donors, NAD or NADP as acceptor"/>
    <property type="evidence" value="ECO:0007669"/>
    <property type="project" value="InterPro"/>
</dbReference>
<reference evidence="4 5" key="1">
    <citation type="submission" date="2019-02" db="EMBL/GenBank/DDBJ databases">
        <title>Deep-cultivation of Planctomycetes and their phenomic and genomic characterization uncovers novel biology.</title>
        <authorList>
            <person name="Wiegand S."/>
            <person name="Jogler M."/>
            <person name="Boedeker C."/>
            <person name="Pinto D."/>
            <person name="Vollmers J."/>
            <person name="Rivas-Marin E."/>
            <person name="Kohn T."/>
            <person name="Peeters S.H."/>
            <person name="Heuer A."/>
            <person name="Rast P."/>
            <person name="Oberbeckmann S."/>
            <person name="Bunk B."/>
            <person name="Jeske O."/>
            <person name="Meyerdierks A."/>
            <person name="Storesund J.E."/>
            <person name="Kallscheuer N."/>
            <person name="Luecker S."/>
            <person name="Lage O.M."/>
            <person name="Pohl T."/>
            <person name="Merkel B.J."/>
            <person name="Hornburger P."/>
            <person name="Mueller R.-W."/>
            <person name="Bruemmer F."/>
            <person name="Labrenz M."/>
            <person name="Spormann A.M."/>
            <person name="Op den Camp H."/>
            <person name="Overmann J."/>
            <person name="Amann R."/>
            <person name="Jetten M.S.M."/>
            <person name="Mascher T."/>
            <person name="Medema M.H."/>
            <person name="Devos D.P."/>
            <person name="Kaster A.-K."/>
            <person name="Ovreas L."/>
            <person name="Rohde M."/>
            <person name="Galperin M.Y."/>
            <person name="Jogler C."/>
        </authorList>
    </citation>
    <scope>NUCLEOTIDE SEQUENCE [LARGE SCALE GENOMIC DNA]</scope>
    <source>
        <strain evidence="4 5">Mal4</strain>
    </source>
</reference>
<keyword evidence="4" id="KW-0413">Isomerase</keyword>
<dbReference type="SUPFAM" id="SSF51735">
    <property type="entry name" value="NAD(P)-binding Rossmann-fold domains"/>
    <property type="match status" value="1"/>
</dbReference>
<dbReference type="OrthoDB" id="9811743at2"/>
<gene>
    <name evidence="4" type="ORF">Mal4_13120</name>
</gene>
<evidence type="ECO:0000313" key="4">
    <source>
        <dbReference type="EMBL" id="QDU37009.1"/>
    </source>
</evidence>
<dbReference type="InterPro" id="IPR050177">
    <property type="entry name" value="Lipid_A_modif_metabolic_enz"/>
</dbReference>
<organism evidence="4 5">
    <name type="scientific">Maioricimonas rarisocia</name>
    <dbReference type="NCBI Taxonomy" id="2528026"/>
    <lineage>
        <taxon>Bacteria</taxon>
        <taxon>Pseudomonadati</taxon>
        <taxon>Planctomycetota</taxon>
        <taxon>Planctomycetia</taxon>
        <taxon>Planctomycetales</taxon>
        <taxon>Planctomycetaceae</taxon>
        <taxon>Maioricimonas</taxon>
    </lineage>
</organism>
<evidence type="ECO:0000256" key="1">
    <source>
        <dbReference type="ARBA" id="ARBA00009219"/>
    </source>
</evidence>
<protein>
    <submittedName>
        <fullName evidence="4">3 beta-hydroxysteroid dehydrogenase/Delta 5--&gt;4-isomerase</fullName>
    </submittedName>
</protein>
<dbReference type="PANTHER" id="PTHR43245:SF51">
    <property type="entry name" value="SHORT CHAIN DEHYDROGENASE_REDUCTASE FAMILY 42E, MEMBER 2"/>
    <property type="match status" value="1"/>
</dbReference>
<dbReference type="KEGG" id="mri:Mal4_13120"/>
<keyword evidence="2" id="KW-0560">Oxidoreductase</keyword>
<dbReference type="RefSeq" id="WP_145367662.1">
    <property type="nucleotide sequence ID" value="NZ_CP036275.1"/>
</dbReference>
<dbReference type="AlphaFoldDB" id="A0A517Z3F3"/>